<protein>
    <submittedName>
        <fullName evidence="1">Uncharacterized protein</fullName>
    </submittedName>
</protein>
<gene>
    <name evidence="1" type="ORF">SAMN05660461_2835</name>
</gene>
<accession>A0A1T5NV73</accession>
<dbReference type="Proteomes" id="UP000190166">
    <property type="component" value="Unassembled WGS sequence"/>
</dbReference>
<dbReference type="RefSeq" id="WP_143313598.1">
    <property type="nucleotide sequence ID" value="NZ_FUZZ01000002.1"/>
</dbReference>
<sequence length="382" mass="43183">MKYTVVCLLIWCCQVTNGMNPADTLKDVLGNRSLLPVAATHKKYRISDTATYELQLALDADNRPLYYYRNIFTPVCYTGECKPVYINLYWDLLGNYIRYDLPAKEVLTKLDHREFKRDDYEKLHDILARPNSLLADLAITDLIVPGTENLSDSVDARTGATLKTIKNEVISGAVYTCYTLWHIAHGPVTDEITRITDTYLNPSLLHRFLSSQNHTYQYKALEKIMDKNGRIAPGFEKDIRTLINGKNIFIARYTLQQVYPGFVTGAKAQSWLWDTYTKSGYPLQLTILRKLATVPLSAAMAKQLAVAGSSANEEQFHLILAALQATPGLPEPVIQQLADQLKNTDATRAAAIHALLLQRQPVNHSVKIKMHEYEQTLHPTEK</sequence>
<reference evidence="2" key="1">
    <citation type="submission" date="2017-02" db="EMBL/GenBank/DDBJ databases">
        <authorList>
            <person name="Varghese N."/>
            <person name="Submissions S."/>
        </authorList>
    </citation>
    <scope>NUCLEOTIDE SEQUENCE [LARGE SCALE GENOMIC DNA]</scope>
    <source>
        <strain evidence="2">DSM 18108</strain>
    </source>
</reference>
<organism evidence="1 2">
    <name type="scientific">Chitinophaga ginsengisegetis</name>
    <dbReference type="NCBI Taxonomy" id="393003"/>
    <lineage>
        <taxon>Bacteria</taxon>
        <taxon>Pseudomonadati</taxon>
        <taxon>Bacteroidota</taxon>
        <taxon>Chitinophagia</taxon>
        <taxon>Chitinophagales</taxon>
        <taxon>Chitinophagaceae</taxon>
        <taxon>Chitinophaga</taxon>
    </lineage>
</organism>
<name>A0A1T5NV73_9BACT</name>
<dbReference type="AlphaFoldDB" id="A0A1T5NV73"/>
<dbReference type="EMBL" id="FUZZ01000002">
    <property type="protein sequence ID" value="SKD04411.1"/>
    <property type="molecule type" value="Genomic_DNA"/>
</dbReference>
<dbReference type="STRING" id="393003.SAMN05660461_2835"/>
<evidence type="ECO:0000313" key="1">
    <source>
        <dbReference type="EMBL" id="SKD04411.1"/>
    </source>
</evidence>
<evidence type="ECO:0000313" key="2">
    <source>
        <dbReference type="Proteomes" id="UP000190166"/>
    </source>
</evidence>
<keyword evidence="2" id="KW-1185">Reference proteome</keyword>
<proteinExistence type="predicted"/>